<dbReference type="RefSeq" id="WP_155599728.1">
    <property type="nucleotide sequence ID" value="NZ_RCNR01000014.1"/>
</dbReference>
<gene>
    <name evidence="2" type="ORF">D9O36_09535</name>
</gene>
<sequence>MKKLLGLALLMLLLISATGTKSVESELHPSIEGTWELISRYNYDGENVTDTLTPEKGFSQIKMFYNGKVMWTRYTPNKTVEWFGYGSYEATDHTLVEKLEYMSASMRKIANPEMQWKMELQLKNNSFTQISLDEDGGRIASENYRRID</sequence>
<evidence type="ECO:0000313" key="2">
    <source>
        <dbReference type="EMBL" id="MUH36082.1"/>
    </source>
</evidence>
<accession>A0A7X2ZTG2</accession>
<dbReference type="Gene3D" id="2.40.128.490">
    <property type="entry name" value="Uncharacterised protein PF14869, DUF4488"/>
    <property type="match status" value="1"/>
</dbReference>
<dbReference type="OrthoDB" id="1441376at2"/>
<reference evidence="2 3" key="1">
    <citation type="journal article" date="2019" name="Mar. Drugs">
        <title>Comparative Genomics and CAZyme Genome Repertoires of Marine Zobellia amurskyensis KMM 3526(T) and Zobellia laminariae KMM 3676(T).</title>
        <authorList>
            <person name="Chernysheva N."/>
            <person name="Bystritskaya E."/>
            <person name="Stenkova A."/>
            <person name="Golovkin I."/>
            <person name="Nedashkovskaya O."/>
            <person name="Isaeva M."/>
        </authorList>
    </citation>
    <scope>NUCLEOTIDE SEQUENCE [LARGE SCALE GENOMIC DNA]</scope>
    <source>
        <strain evidence="2 3">KMM 3526</strain>
    </source>
</reference>
<dbReference type="Proteomes" id="UP000540519">
    <property type="component" value="Unassembled WGS sequence"/>
</dbReference>
<evidence type="ECO:0000313" key="3">
    <source>
        <dbReference type="Proteomes" id="UP000540519"/>
    </source>
</evidence>
<feature type="chain" id="PRO_5031205993" description="Lipocalin-like domain-containing protein" evidence="1">
    <location>
        <begin position="23"/>
        <end position="148"/>
    </location>
</feature>
<protein>
    <recommendedName>
        <fullName evidence="4">Lipocalin-like domain-containing protein</fullName>
    </recommendedName>
</protein>
<proteinExistence type="predicted"/>
<feature type="signal peptide" evidence="1">
    <location>
        <begin position="1"/>
        <end position="22"/>
    </location>
</feature>
<keyword evidence="1" id="KW-0732">Signal</keyword>
<organism evidence="2 3">
    <name type="scientific">Zobellia amurskyensis</name>
    <dbReference type="NCBI Taxonomy" id="248905"/>
    <lineage>
        <taxon>Bacteria</taxon>
        <taxon>Pseudomonadati</taxon>
        <taxon>Bacteroidota</taxon>
        <taxon>Flavobacteriia</taxon>
        <taxon>Flavobacteriales</taxon>
        <taxon>Flavobacteriaceae</taxon>
        <taxon>Zobellia</taxon>
    </lineage>
</organism>
<keyword evidence="3" id="KW-1185">Reference proteome</keyword>
<comment type="caution">
    <text evidence="2">The sequence shown here is derived from an EMBL/GenBank/DDBJ whole genome shotgun (WGS) entry which is preliminary data.</text>
</comment>
<name>A0A7X2ZTG2_9FLAO</name>
<evidence type="ECO:0008006" key="4">
    <source>
        <dbReference type="Google" id="ProtNLM"/>
    </source>
</evidence>
<evidence type="ECO:0000256" key="1">
    <source>
        <dbReference type="SAM" id="SignalP"/>
    </source>
</evidence>
<dbReference type="EMBL" id="RCNR01000014">
    <property type="protein sequence ID" value="MUH36082.1"/>
    <property type="molecule type" value="Genomic_DNA"/>
</dbReference>
<dbReference type="AlphaFoldDB" id="A0A7X2ZTG2"/>